<dbReference type="AlphaFoldDB" id="A0A495IUV1"/>
<evidence type="ECO:0000259" key="2">
    <source>
        <dbReference type="Pfam" id="PF13635"/>
    </source>
</evidence>
<sequence length="412" mass="47554">MYFCITQFTMILQSALNQVIETQKANLSQKDAGLKRDALATLPNLSAFALIVSGIRRCGKSTLLFQLLKERYPDALYLNFEDPRLYEFGPTDFARLDESIKASGSNVLFFDEIQIIPEWERYARQKLDEDYKLVITGSNASLLSRELGTRLTGRHITKELFPFSYHEFCTFKELSYDKSSLLSYLELGGFPEYLKQGIPEILNQLFEDILIRDIAVRYSIRDVTTLKRLAFYLLSNVSKLITGNRLKTLFEIGSTSTVMEYLSHLEYSYLLQFVPKFSYSLRKQIANPRKVYAIDTGLINVNSGSFSEDNGRKFENLIYLHLRQKYREIYYFAEKNECDFVIINNSKLVEAVQVCFELNPDNINRELDGVVEALTFFAAHEGFIVTLDQTDRLEKNGKVVHVVPAYHYVSKL</sequence>
<name>A0A495IUV1_9SPHI</name>
<comment type="caution">
    <text evidence="3">The sequence shown here is derived from an EMBL/GenBank/DDBJ whole genome shotgun (WGS) entry which is preliminary data.</text>
</comment>
<keyword evidence="4" id="KW-1185">Reference proteome</keyword>
<dbReference type="Pfam" id="PF13173">
    <property type="entry name" value="AAA_14"/>
    <property type="match status" value="1"/>
</dbReference>
<dbReference type="SUPFAM" id="SSF52540">
    <property type="entry name" value="P-loop containing nucleoside triphosphate hydrolases"/>
    <property type="match status" value="1"/>
</dbReference>
<evidence type="ECO:0000313" key="3">
    <source>
        <dbReference type="EMBL" id="RKR80342.1"/>
    </source>
</evidence>
<evidence type="ECO:0000313" key="4">
    <source>
        <dbReference type="Proteomes" id="UP000268007"/>
    </source>
</evidence>
<dbReference type="InterPro" id="IPR025420">
    <property type="entry name" value="DUF4143"/>
</dbReference>
<dbReference type="Proteomes" id="UP000268007">
    <property type="component" value="Unassembled WGS sequence"/>
</dbReference>
<feature type="domain" description="DUF4143" evidence="2">
    <location>
        <begin position="212"/>
        <end position="355"/>
    </location>
</feature>
<dbReference type="PANTHER" id="PTHR33295">
    <property type="entry name" value="ATPASE"/>
    <property type="match status" value="1"/>
</dbReference>
<gene>
    <name evidence="3" type="ORF">BDD43_0439</name>
</gene>
<evidence type="ECO:0000259" key="1">
    <source>
        <dbReference type="Pfam" id="PF13173"/>
    </source>
</evidence>
<accession>A0A495IUV1</accession>
<dbReference type="InterPro" id="IPR041682">
    <property type="entry name" value="AAA_14"/>
</dbReference>
<dbReference type="Pfam" id="PF13635">
    <property type="entry name" value="DUF4143"/>
    <property type="match status" value="1"/>
</dbReference>
<feature type="domain" description="AAA" evidence="1">
    <location>
        <begin position="49"/>
        <end position="169"/>
    </location>
</feature>
<proteinExistence type="predicted"/>
<evidence type="ECO:0008006" key="5">
    <source>
        <dbReference type="Google" id="ProtNLM"/>
    </source>
</evidence>
<organism evidence="3 4">
    <name type="scientific">Mucilaginibacter gracilis</name>
    <dbReference type="NCBI Taxonomy" id="423350"/>
    <lineage>
        <taxon>Bacteria</taxon>
        <taxon>Pseudomonadati</taxon>
        <taxon>Bacteroidota</taxon>
        <taxon>Sphingobacteriia</taxon>
        <taxon>Sphingobacteriales</taxon>
        <taxon>Sphingobacteriaceae</taxon>
        <taxon>Mucilaginibacter</taxon>
    </lineage>
</organism>
<dbReference type="EMBL" id="RBKU01000001">
    <property type="protein sequence ID" value="RKR80342.1"/>
    <property type="molecule type" value="Genomic_DNA"/>
</dbReference>
<protein>
    <recommendedName>
        <fullName evidence="5">AAA+ ATPase domain-containing protein</fullName>
    </recommendedName>
</protein>
<reference evidence="3 4" key="1">
    <citation type="submission" date="2018-10" db="EMBL/GenBank/DDBJ databases">
        <title>Genomic Encyclopedia of Archaeal and Bacterial Type Strains, Phase II (KMG-II): from individual species to whole genera.</title>
        <authorList>
            <person name="Goeker M."/>
        </authorList>
    </citation>
    <scope>NUCLEOTIDE SEQUENCE [LARGE SCALE GENOMIC DNA]</scope>
    <source>
        <strain evidence="3 4">DSM 18602</strain>
    </source>
</reference>
<dbReference type="InterPro" id="IPR027417">
    <property type="entry name" value="P-loop_NTPase"/>
</dbReference>
<dbReference type="PANTHER" id="PTHR33295:SF8">
    <property type="entry name" value="AAA+ ATPASE DOMAIN-CONTAINING PROTEIN"/>
    <property type="match status" value="1"/>
</dbReference>